<sequence length="110" mass="12774">MLCVINMNKKLLKNINSFDFFLLLCAFVYGNIFSIQCSKINWGFFVIFGIVFLIEISEIVFYLDFNSNKKTPSRTIPYFSFFRISPFCLVTTMKRGFLLGIFVEAFKVGS</sequence>
<dbReference type="EMBL" id="MH983006">
    <property type="protein sequence ID" value="QDE53605.1"/>
    <property type="molecule type" value="Genomic_DNA"/>
</dbReference>
<protein>
    <submittedName>
        <fullName evidence="3">Hypothetical chloroplast RF20</fullName>
    </submittedName>
</protein>
<gene>
    <name evidence="3" type="primary">ycf20</name>
</gene>
<comment type="similarity">
    <text evidence="1">Belongs to the ycf20 family.</text>
</comment>
<keyword evidence="2" id="KW-0812">Transmembrane</keyword>
<keyword evidence="3" id="KW-0150">Chloroplast</keyword>
<keyword evidence="2" id="KW-1133">Transmembrane helix</keyword>
<accession>A0A4Y6A666</accession>
<feature type="transmembrane region" description="Helical" evidence="2">
    <location>
        <begin position="20"/>
        <end position="36"/>
    </location>
</feature>
<feature type="transmembrane region" description="Helical" evidence="2">
    <location>
        <begin position="42"/>
        <end position="63"/>
    </location>
</feature>
<proteinExistence type="inferred from homology"/>
<keyword evidence="3" id="KW-0934">Plastid</keyword>
<dbReference type="Pfam" id="PF04483">
    <property type="entry name" value="DUF565"/>
    <property type="match status" value="1"/>
</dbReference>
<reference evidence="3" key="1">
    <citation type="submission" date="2018-09" db="EMBL/GenBank/DDBJ databases">
        <title>Complete chloroplast genome of the green algae Micractinium sp. LBA 32.</title>
        <authorList>
            <person name="Hadi S.I.I.A."/>
            <person name="Steindorff A.S."/>
            <person name="Formighieri E.F."/>
            <person name="Brasil B.S.A.F."/>
        </authorList>
    </citation>
    <scope>NUCLEOTIDE SEQUENCE</scope>
    <source>
        <strain evidence="3">LBA 32</strain>
    </source>
</reference>
<dbReference type="InterPro" id="IPR007572">
    <property type="entry name" value="Uncharacterised_Ycf20"/>
</dbReference>
<keyword evidence="2" id="KW-0472">Membrane</keyword>
<organism evidence="3">
    <name type="scientific">Micractinium sp. LBA 32</name>
    <dbReference type="NCBI Taxonomy" id="1759591"/>
    <lineage>
        <taxon>Eukaryota</taxon>
        <taxon>Viridiplantae</taxon>
        <taxon>Chlorophyta</taxon>
        <taxon>core chlorophytes</taxon>
        <taxon>Trebouxiophyceae</taxon>
        <taxon>Chlorellales</taxon>
        <taxon>Chlorellaceae</taxon>
        <taxon>Chlorella clade</taxon>
        <taxon>Micractinium</taxon>
    </lineage>
</organism>
<geneLocation type="chloroplast" evidence="3"/>
<name>A0A4Y6A666_9CHLO</name>
<evidence type="ECO:0000256" key="1">
    <source>
        <dbReference type="ARBA" id="ARBA00009846"/>
    </source>
</evidence>
<evidence type="ECO:0000313" key="3">
    <source>
        <dbReference type="EMBL" id="QDE53605.1"/>
    </source>
</evidence>
<evidence type="ECO:0000256" key="2">
    <source>
        <dbReference type="SAM" id="Phobius"/>
    </source>
</evidence>
<dbReference type="AlphaFoldDB" id="A0A4Y6A666"/>